<proteinExistence type="predicted"/>
<sequence length="644" mass="71202">MCRKSSEESHGNSTSSGFSSAQQSPQDSSSLAAYENFLIVDDDLGQSREQSIGRRVCGNSSRCTGVLRLNDEIIVEAETSRSPSQINTQFDNHSAASTSRANPPSLKYSFWNRMRVITSAVTKSSEESHGNSTSSGFSSAQQSPQDSSSLAAYENFLIVDDDLGQSREQSIGRRVCGNSSRCTGVLRLNDEIIVEAETSRSPSQINTQFDNHSAASTSRANPPSLKYSFWNRMRVITSAVTLRQQPFQPFAPSLSGSLLPNTALPNSATIAALKQQTPKQLRTAEELHEERRQRIRRYVYISQGALILIVALVWLASNFVDLKVPNRPNQSNQSKDGNERLGPTISALDHGIVVDVVTHSTTHSAELGEKSELTFDPLTRHSDINPNLTNSIRPSDIDNAISGNSIDEQEEMTTPASSLRLRQQPFQPFAPSLSGSLLPNTALPNSATIAALKQQTPKQLRTAEELHEERRQRIRRYVYISQGALILIVALVWLASNFVDLKVPNRPNQSNQSKDGNERLGPTISALDHGIVVDVVTHSTTHSAELGEKSELTFDPLTRHSDINPNLTNSIRPSDIDNAISGNSIDEQEEMTTPASSLRHIYASEMYRSDDFKKLLSDSKVPTSDMHKIRKRWRSRLRSLNLKI</sequence>
<evidence type="ECO:0000256" key="1">
    <source>
        <dbReference type="SAM" id="MobiDB-lite"/>
    </source>
</evidence>
<feature type="compositionally biased region" description="Low complexity" evidence="1">
    <location>
        <begin position="11"/>
        <end position="29"/>
    </location>
</feature>
<gene>
    <name evidence="3" type="ORF">Tcan_10114</name>
</gene>
<feature type="compositionally biased region" description="Basic and acidic residues" evidence="1">
    <location>
        <begin position="1"/>
        <end position="10"/>
    </location>
</feature>
<feature type="region of interest" description="Disordered" evidence="1">
    <location>
        <begin position="503"/>
        <end position="522"/>
    </location>
</feature>
<feature type="compositionally biased region" description="Low complexity" evidence="1">
    <location>
        <begin position="130"/>
        <end position="145"/>
    </location>
</feature>
<evidence type="ECO:0000313" key="3">
    <source>
        <dbReference type="EMBL" id="KHN83128.1"/>
    </source>
</evidence>
<dbReference type="EMBL" id="JPKZ01001216">
    <property type="protein sequence ID" value="KHN83128.1"/>
    <property type="molecule type" value="Genomic_DNA"/>
</dbReference>
<comment type="caution">
    <text evidence="3">The sequence shown here is derived from an EMBL/GenBank/DDBJ whole genome shotgun (WGS) entry which is preliminary data.</text>
</comment>
<protein>
    <submittedName>
        <fullName evidence="3">Uncharacterized protein</fullName>
    </submittedName>
</protein>
<keyword evidence="2" id="KW-1133">Transmembrane helix</keyword>
<reference evidence="3 4" key="1">
    <citation type="submission" date="2014-11" db="EMBL/GenBank/DDBJ databases">
        <title>Genetic blueprint of the zoonotic pathogen Toxocara canis.</title>
        <authorList>
            <person name="Zhu X.-Q."/>
            <person name="Korhonen P.K."/>
            <person name="Cai H."/>
            <person name="Young N.D."/>
            <person name="Nejsum P."/>
            <person name="von Samson-Himmelstjerna G."/>
            <person name="Boag P.R."/>
            <person name="Tan P."/>
            <person name="Li Q."/>
            <person name="Min J."/>
            <person name="Yang Y."/>
            <person name="Wang X."/>
            <person name="Fang X."/>
            <person name="Hall R.S."/>
            <person name="Hofmann A."/>
            <person name="Sternberg P.W."/>
            <person name="Jex A.R."/>
            <person name="Gasser R.B."/>
        </authorList>
    </citation>
    <scope>NUCLEOTIDE SEQUENCE [LARGE SCALE GENOMIC DNA]</scope>
    <source>
        <strain evidence="3">PN_DK_2014</strain>
    </source>
</reference>
<dbReference type="OrthoDB" id="10675419at2759"/>
<name>A0A0B2VNJ7_TOXCA</name>
<evidence type="ECO:0000256" key="2">
    <source>
        <dbReference type="SAM" id="Phobius"/>
    </source>
</evidence>
<feature type="region of interest" description="Disordered" evidence="1">
    <location>
        <begin position="122"/>
        <end position="145"/>
    </location>
</feature>
<evidence type="ECO:0000313" key="4">
    <source>
        <dbReference type="Proteomes" id="UP000031036"/>
    </source>
</evidence>
<feature type="transmembrane region" description="Helical" evidence="2">
    <location>
        <begin position="298"/>
        <end position="320"/>
    </location>
</feature>
<feature type="transmembrane region" description="Helical" evidence="2">
    <location>
        <begin position="477"/>
        <end position="496"/>
    </location>
</feature>
<keyword evidence="4" id="KW-1185">Reference proteome</keyword>
<accession>A0A0B2VNJ7</accession>
<organism evidence="3 4">
    <name type="scientific">Toxocara canis</name>
    <name type="common">Canine roundworm</name>
    <dbReference type="NCBI Taxonomy" id="6265"/>
    <lineage>
        <taxon>Eukaryota</taxon>
        <taxon>Metazoa</taxon>
        <taxon>Ecdysozoa</taxon>
        <taxon>Nematoda</taxon>
        <taxon>Chromadorea</taxon>
        <taxon>Rhabditida</taxon>
        <taxon>Spirurina</taxon>
        <taxon>Ascaridomorpha</taxon>
        <taxon>Ascaridoidea</taxon>
        <taxon>Toxocaridae</taxon>
        <taxon>Toxocara</taxon>
    </lineage>
</organism>
<dbReference type="AlphaFoldDB" id="A0A0B2VNJ7"/>
<keyword evidence="2" id="KW-0812">Transmembrane</keyword>
<feature type="region of interest" description="Disordered" evidence="1">
    <location>
        <begin position="80"/>
        <end position="102"/>
    </location>
</feature>
<feature type="region of interest" description="Disordered" evidence="1">
    <location>
        <begin position="1"/>
        <end position="29"/>
    </location>
</feature>
<dbReference type="Proteomes" id="UP000031036">
    <property type="component" value="Unassembled WGS sequence"/>
</dbReference>
<keyword evidence="2" id="KW-0472">Membrane</keyword>